<accession>X1TX85</accession>
<evidence type="ECO:0000313" key="1">
    <source>
        <dbReference type="EMBL" id="GAI92190.1"/>
    </source>
</evidence>
<gene>
    <name evidence="1" type="ORF">S12H4_32661</name>
</gene>
<name>X1TX85_9ZZZZ</name>
<dbReference type="EMBL" id="BARW01019169">
    <property type="protein sequence ID" value="GAI92190.1"/>
    <property type="molecule type" value="Genomic_DNA"/>
</dbReference>
<protein>
    <submittedName>
        <fullName evidence="1">Uncharacterized protein</fullName>
    </submittedName>
</protein>
<organism evidence="1">
    <name type="scientific">marine sediment metagenome</name>
    <dbReference type="NCBI Taxonomy" id="412755"/>
    <lineage>
        <taxon>unclassified sequences</taxon>
        <taxon>metagenomes</taxon>
        <taxon>ecological metagenomes</taxon>
    </lineage>
</organism>
<sequence>MNNQSKVTLPGAGPFYFDGNDIGIVIIHGGGGGTCA</sequence>
<feature type="non-terminal residue" evidence="1">
    <location>
        <position position="36"/>
    </location>
</feature>
<dbReference type="AlphaFoldDB" id="X1TX85"/>
<comment type="caution">
    <text evidence="1">The sequence shown here is derived from an EMBL/GenBank/DDBJ whole genome shotgun (WGS) entry which is preliminary data.</text>
</comment>
<reference evidence="1" key="1">
    <citation type="journal article" date="2014" name="Front. Microbiol.">
        <title>High frequency of phylogenetically diverse reductive dehalogenase-homologous genes in deep subseafloor sedimentary metagenomes.</title>
        <authorList>
            <person name="Kawai M."/>
            <person name="Futagami T."/>
            <person name="Toyoda A."/>
            <person name="Takaki Y."/>
            <person name="Nishi S."/>
            <person name="Hori S."/>
            <person name="Arai W."/>
            <person name="Tsubouchi T."/>
            <person name="Morono Y."/>
            <person name="Uchiyama I."/>
            <person name="Ito T."/>
            <person name="Fujiyama A."/>
            <person name="Inagaki F."/>
            <person name="Takami H."/>
        </authorList>
    </citation>
    <scope>NUCLEOTIDE SEQUENCE</scope>
    <source>
        <strain evidence="1">Expedition CK06-06</strain>
    </source>
</reference>
<proteinExistence type="predicted"/>